<dbReference type="InterPro" id="IPR029058">
    <property type="entry name" value="AB_hydrolase_fold"/>
</dbReference>
<dbReference type="KEGG" id="tum:CBW65_03645"/>
<dbReference type="InterPro" id="IPR001031">
    <property type="entry name" value="Thioesterase"/>
</dbReference>
<feature type="domain" description="Thioesterase" evidence="2">
    <location>
        <begin position="5"/>
        <end position="230"/>
    </location>
</feature>
<accession>A0A1Y0IK95</accession>
<dbReference type="SUPFAM" id="SSF53474">
    <property type="entry name" value="alpha/beta-Hydrolases"/>
    <property type="match status" value="1"/>
</dbReference>
<dbReference type="RefSeq" id="WP_087455643.1">
    <property type="nucleotide sequence ID" value="NZ_CP021434.1"/>
</dbReference>
<evidence type="ECO:0000313" key="4">
    <source>
        <dbReference type="Proteomes" id="UP000195437"/>
    </source>
</evidence>
<reference evidence="4" key="1">
    <citation type="submission" date="2017-05" db="EMBL/GenBank/DDBJ databases">
        <authorList>
            <person name="Sung H."/>
        </authorList>
    </citation>
    <scope>NUCLEOTIDE SEQUENCE [LARGE SCALE GENOMIC DNA]</scope>
    <source>
        <strain evidence="4">AR23208</strain>
    </source>
</reference>
<evidence type="ECO:0000256" key="1">
    <source>
        <dbReference type="ARBA" id="ARBA00007169"/>
    </source>
</evidence>
<proteinExistence type="inferred from homology"/>
<dbReference type="PANTHER" id="PTHR11487">
    <property type="entry name" value="THIOESTERASE"/>
    <property type="match status" value="1"/>
</dbReference>
<evidence type="ECO:0000313" key="3">
    <source>
        <dbReference type="EMBL" id="ARU60256.1"/>
    </source>
</evidence>
<dbReference type="EMBL" id="CP021434">
    <property type="protein sequence ID" value="ARU60256.1"/>
    <property type="molecule type" value="Genomic_DNA"/>
</dbReference>
<dbReference type="PANTHER" id="PTHR11487:SF0">
    <property type="entry name" value="S-ACYL FATTY ACID SYNTHASE THIOESTERASE, MEDIUM CHAIN"/>
    <property type="match status" value="1"/>
</dbReference>
<evidence type="ECO:0000259" key="2">
    <source>
        <dbReference type="Pfam" id="PF00975"/>
    </source>
</evidence>
<dbReference type="AlphaFoldDB" id="A0A1Y0IK95"/>
<gene>
    <name evidence="3" type="ORF">CBW65_03645</name>
</gene>
<protein>
    <recommendedName>
        <fullName evidence="2">Thioesterase domain-containing protein</fullName>
    </recommendedName>
</protein>
<dbReference type="Gene3D" id="3.40.50.1820">
    <property type="entry name" value="alpha/beta hydrolase"/>
    <property type="match status" value="1"/>
</dbReference>
<organism evidence="3 4">
    <name type="scientific">Tumebacillus avium</name>
    <dbReference type="NCBI Taxonomy" id="1903704"/>
    <lineage>
        <taxon>Bacteria</taxon>
        <taxon>Bacillati</taxon>
        <taxon>Bacillota</taxon>
        <taxon>Bacilli</taxon>
        <taxon>Bacillales</taxon>
        <taxon>Alicyclobacillaceae</taxon>
        <taxon>Tumebacillus</taxon>
    </lineage>
</organism>
<dbReference type="Pfam" id="PF00975">
    <property type="entry name" value="Thioesterase"/>
    <property type="match status" value="1"/>
</dbReference>
<dbReference type="GO" id="GO:0008610">
    <property type="term" value="P:lipid biosynthetic process"/>
    <property type="evidence" value="ECO:0007669"/>
    <property type="project" value="TreeGrafter"/>
</dbReference>
<dbReference type="Proteomes" id="UP000195437">
    <property type="component" value="Chromosome"/>
</dbReference>
<sequence>MGKIRLFCLPYAGGSAMVYTKWKDYLHEDIELCPVELAGRGMRFREPRYEQFEDVVEDLYHMMKDRLDDRPYAIYGHSFGCFAAYELAHKLQASHHQNPQHLFFAARRAPQVFKDEIPYHNLSMDELKNVLLRLGGTPQELFENKEMMNAFLPILLSDFRVLHYYRYQERADKLACAISALSGKEDRDISGQDLTAWKVHSEVGCRIYKVNGGHFFLNEHPEEVAGIINQTLELWG</sequence>
<dbReference type="InterPro" id="IPR012223">
    <property type="entry name" value="TEII"/>
</dbReference>
<name>A0A1Y0IK95_9BACL</name>
<keyword evidence="4" id="KW-1185">Reference proteome</keyword>
<comment type="similarity">
    <text evidence="1">Belongs to the thioesterase family.</text>
</comment>